<dbReference type="InterPro" id="IPR005121">
    <property type="entry name" value="Fdx_antiC-bd"/>
</dbReference>
<dbReference type="PROSITE" id="PS50886">
    <property type="entry name" value="TRBD"/>
    <property type="match status" value="1"/>
</dbReference>
<dbReference type="GO" id="GO:0009328">
    <property type="term" value="C:phenylalanine-tRNA ligase complex"/>
    <property type="evidence" value="ECO:0007669"/>
    <property type="project" value="TreeGrafter"/>
</dbReference>
<evidence type="ECO:0000256" key="15">
    <source>
        <dbReference type="ARBA" id="ARBA00022917"/>
    </source>
</evidence>
<organism evidence="22">
    <name type="scientific">hydrothermal vent metagenome</name>
    <dbReference type="NCBI Taxonomy" id="652676"/>
    <lineage>
        <taxon>unclassified sequences</taxon>
        <taxon>metagenomes</taxon>
        <taxon>ecological metagenomes</taxon>
    </lineage>
</organism>
<evidence type="ECO:0000313" key="22">
    <source>
        <dbReference type="EMBL" id="VAW02501.1"/>
    </source>
</evidence>
<dbReference type="InterPro" id="IPR005146">
    <property type="entry name" value="B3/B4_tRNA-bd"/>
</dbReference>
<name>A0A3B0S8K3_9ZZZZ</name>
<dbReference type="PANTHER" id="PTHR10947">
    <property type="entry name" value="PHENYLALANYL-TRNA SYNTHETASE BETA CHAIN AND LEUCINE-RICH REPEAT-CONTAINING PROTEIN 47"/>
    <property type="match status" value="1"/>
</dbReference>
<dbReference type="AlphaFoldDB" id="A0A3B0S8K3"/>
<comment type="subcellular location">
    <subcellularLocation>
        <location evidence="2">Cytoplasm</location>
    </subcellularLocation>
</comment>
<dbReference type="GO" id="GO:0005524">
    <property type="term" value="F:ATP binding"/>
    <property type="evidence" value="ECO:0007669"/>
    <property type="project" value="UniProtKB-KW"/>
</dbReference>
<accession>A0A3B0S8K3</accession>
<dbReference type="SUPFAM" id="SSF56037">
    <property type="entry name" value="PheT/TilS domain"/>
    <property type="match status" value="1"/>
</dbReference>
<evidence type="ECO:0000256" key="3">
    <source>
        <dbReference type="ARBA" id="ARBA00008653"/>
    </source>
</evidence>
<keyword evidence="16 22" id="KW-0030">Aminoacyl-tRNA synthetase</keyword>
<evidence type="ECO:0000256" key="6">
    <source>
        <dbReference type="ARBA" id="ARBA00017032"/>
    </source>
</evidence>
<dbReference type="FunFam" id="2.40.50.140:FF:000045">
    <property type="entry name" value="Phenylalanine--tRNA ligase beta subunit"/>
    <property type="match status" value="1"/>
</dbReference>
<reference evidence="22" key="1">
    <citation type="submission" date="2018-06" db="EMBL/GenBank/DDBJ databases">
        <authorList>
            <person name="Zhirakovskaya E."/>
        </authorList>
    </citation>
    <scope>NUCLEOTIDE SEQUENCE</scope>
</reference>
<comment type="subunit">
    <text evidence="4">Tetramer of two alpha and two beta subunits.</text>
</comment>
<dbReference type="InterPro" id="IPR004532">
    <property type="entry name" value="Phe-tRNA-ligase_IIc_bsu_bact"/>
</dbReference>
<evidence type="ECO:0000256" key="2">
    <source>
        <dbReference type="ARBA" id="ARBA00004496"/>
    </source>
</evidence>
<dbReference type="SMART" id="SM00896">
    <property type="entry name" value="FDX-ACB"/>
    <property type="match status" value="1"/>
</dbReference>
<dbReference type="InterPro" id="IPR045060">
    <property type="entry name" value="Phe-tRNA-ligase_IIc_bsu"/>
</dbReference>
<evidence type="ECO:0000259" key="19">
    <source>
        <dbReference type="PROSITE" id="PS50886"/>
    </source>
</evidence>
<dbReference type="InterPro" id="IPR009061">
    <property type="entry name" value="DNA-bd_dom_put_sf"/>
</dbReference>
<keyword evidence="14" id="KW-0694">RNA-binding</keyword>
<dbReference type="EMBL" id="UOEK01000234">
    <property type="protein sequence ID" value="VAW02501.1"/>
    <property type="molecule type" value="Genomic_DNA"/>
</dbReference>
<dbReference type="EC" id="6.1.1.20" evidence="5"/>
<dbReference type="Pfam" id="PF17759">
    <property type="entry name" value="tRNA_synthFbeta"/>
    <property type="match status" value="1"/>
</dbReference>
<keyword evidence="11" id="KW-0547">Nucleotide-binding</keyword>
<evidence type="ECO:0000256" key="14">
    <source>
        <dbReference type="ARBA" id="ARBA00022884"/>
    </source>
</evidence>
<evidence type="ECO:0000256" key="17">
    <source>
        <dbReference type="ARBA" id="ARBA00033189"/>
    </source>
</evidence>
<dbReference type="GO" id="GO:0000287">
    <property type="term" value="F:magnesium ion binding"/>
    <property type="evidence" value="ECO:0007669"/>
    <property type="project" value="InterPro"/>
</dbReference>
<dbReference type="SUPFAM" id="SSF55681">
    <property type="entry name" value="Class II aaRS and biotin synthetases"/>
    <property type="match status" value="1"/>
</dbReference>
<dbReference type="InterPro" id="IPR041616">
    <property type="entry name" value="PheRS_beta_core"/>
</dbReference>
<dbReference type="Pfam" id="PF01588">
    <property type="entry name" value="tRNA_bind"/>
    <property type="match status" value="1"/>
</dbReference>
<dbReference type="InterPro" id="IPR012340">
    <property type="entry name" value="NA-bd_OB-fold"/>
</dbReference>
<dbReference type="CDD" id="cd00769">
    <property type="entry name" value="PheRS_beta_core"/>
    <property type="match status" value="1"/>
</dbReference>
<evidence type="ECO:0000256" key="16">
    <source>
        <dbReference type="ARBA" id="ARBA00023146"/>
    </source>
</evidence>
<dbReference type="GO" id="GO:0006432">
    <property type="term" value="P:phenylalanyl-tRNA aminoacylation"/>
    <property type="evidence" value="ECO:0007669"/>
    <property type="project" value="InterPro"/>
</dbReference>
<evidence type="ECO:0000256" key="11">
    <source>
        <dbReference type="ARBA" id="ARBA00022741"/>
    </source>
</evidence>
<keyword evidence="7" id="KW-0963">Cytoplasm</keyword>
<dbReference type="Gene3D" id="3.50.40.10">
    <property type="entry name" value="Phenylalanyl-trna Synthetase, Chain B, domain 3"/>
    <property type="match status" value="1"/>
</dbReference>
<dbReference type="InterPro" id="IPR020825">
    <property type="entry name" value="Phe-tRNA_synthase-like_B3/B4"/>
</dbReference>
<dbReference type="Pfam" id="PF03483">
    <property type="entry name" value="B3_4"/>
    <property type="match status" value="1"/>
</dbReference>
<feature type="domain" description="B5" evidence="21">
    <location>
        <begin position="403"/>
        <end position="477"/>
    </location>
</feature>
<dbReference type="InterPro" id="IPR033714">
    <property type="entry name" value="tRNA_bind_bactPheRS"/>
</dbReference>
<protein>
    <recommendedName>
        <fullName evidence="6">Phenylalanine--tRNA ligase beta subunit</fullName>
        <ecNumber evidence="5">6.1.1.20</ecNumber>
    </recommendedName>
    <alternativeName>
        <fullName evidence="17">Phenylalanyl-tRNA synthetase beta subunit</fullName>
    </alternativeName>
</protein>
<dbReference type="SUPFAM" id="SSF46955">
    <property type="entry name" value="Putative DNA-binding domain"/>
    <property type="match status" value="1"/>
</dbReference>
<evidence type="ECO:0000259" key="20">
    <source>
        <dbReference type="PROSITE" id="PS51447"/>
    </source>
</evidence>
<evidence type="ECO:0000259" key="21">
    <source>
        <dbReference type="PROSITE" id="PS51483"/>
    </source>
</evidence>
<dbReference type="SMART" id="SM00874">
    <property type="entry name" value="B5"/>
    <property type="match status" value="1"/>
</dbReference>
<dbReference type="PROSITE" id="PS51483">
    <property type="entry name" value="B5"/>
    <property type="match status" value="1"/>
</dbReference>
<comment type="cofactor">
    <cofactor evidence="1">
        <name>Mg(2+)</name>
        <dbReference type="ChEBI" id="CHEBI:18420"/>
    </cofactor>
</comment>
<keyword evidence="9 22" id="KW-0436">Ligase</keyword>
<keyword evidence="15" id="KW-0648">Protein biosynthesis</keyword>
<dbReference type="CDD" id="cd02796">
    <property type="entry name" value="tRNA_bind_bactPheRS"/>
    <property type="match status" value="1"/>
</dbReference>
<dbReference type="NCBIfam" id="TIGR00472">
    <property type="entry name" value="pheT_bact"/>
    <property type="match status" value="1"/>
</dbReference>
<dbReference type="SUPFAM" id="SSF54991">
    <property type="entry name" value="Anticodon-binding domain of PheRS"/>
    <property type="match status" value="1"/>
</dbReference>
<feature type="domain" description="TRNA-binding" evidence="19">
    <location>
        <begin position="40"/>
        <end position="149"/>
    </location>
</feature>
<dbReference type="Gene3D" id="2.40.50.140">
    <property type="entry name" value="Nucleic acid-binding proteins"/>
    <property type="match status" value="1"/>
</dbReference>
<dbReference type="GO" id="GO:0000049">
    <property type="term" value="F:tRNA binding"/>
    <property type="evidence" value="ECO:0007669"/>
    <property type="project" value="UniProtKB-KW"/>
</dbReference>
<evidence type="ECO:0000256" key="7">
    <source>
        <dbReference type="ARBA" id="ARBA00022490"/>
    </source>
</evidence>
<keyword evidence="12" id="KW-0067">ATP-binding</keyword>
<dbReference type="PANTHER" id="PTHR10947:SF0">
    <property type="entry name" value="PHENYLALANINE--TRNA LIGASE BETA SUBUNIT"/>
    <property type="match status" value="1"/>
</dbReference>
<keyword evidence="13" id="KW-0460">Magnesium</keyword>
<dbReference type="Pfam" id="PF03147">
    <property type="entry name" value="FDX-ACB"/>
    <property type="match status" value="1"/>
</dbReference>
<dbReference type="InterPro" id="IPR005147">
    <property type="entry name" value="tRNA_synthase_B5-dom"/>
</dbReference>
<dbReference type="HAMAP" id="MF_00283">
    <property type="entry name" value="Phe_tRNA_synth_beta1"/>
    <property type="match status" value="1"/>
</dbReference>
<evidence type="ECO:0000256" key="4">
    <source>
        <dbReference type="ARBA" id="ARBA00011209"/>
    </source>
</evidence>
<comment type="catalytic activity">
    <reaction evidence="18">
        <text>tRNA(Phe) + L-phenylalanine + ATP = L-phenylalanyl-tRNA(Phe) + AMP + diphosphate + H(+)</text>
        <dbReference type="Rhea" id="RHEA:19413"/>
        <dbReference type="Rhea" id="RHEA-COMP:9668"/>
        <dbReference type="Rhea" id="RHEA-COMP:9699"/>
        <dbReference type="ChEBI" id="CHEBI:15378"/>
        <dbReference type="ChEBI" id="CHEBI:30616"/>
        <dbReference type="ChEBI" id="CHEBI:33019"/>
        <dbReference type="ChEBI" id="CHEBI:58095"/>
        <dbReference type="ChEBI" id="CHEBI:78442"/>
        <dbReference type="ChEBI" id="CHEBI:78531"/>
        <dbReference type="ChEBI" id="CHEBI:456215"/>
        <dbReference type="EC" id="6.1.1.20"/>
    </reaction>
</comment>
<dbReference type="NCBIfam" id="NF045760">
    <property type="entry name" value="YtpR"/>
    <property type="match status" value="1"/>
</dbReference>
<dbReference type="Gene3D" id="3.30.56.10">
    <property type="match status" value="2"/>
</dbReference>
<feature type="domain" description="FDX-ACB" evidence="20">
    <location>
        <begin position="701"/>
        <end position="794"/>
    </location>
</feature>
<evidence type="ECO:0000256" key="9">
    <source>
        <dbReference type="ARBA" id="ARBA00022598"/>
    </source>
</evidence>
<evidence type="ECO:0000256" key="8">
    <source>
        <dbReference type="ARBA" id="ARBA00022555"/>
    </source>
</evidence>
<keyword evidence="8" id="KW-0820">tRNA-binding</keyword>
<dbReference type="SMART" id="SM00873">
    <property type="entry name" value="B3_4"/>
    <property type="match status" value="1"/>
</dbReference>
<dbReference type="InterPro" id="IPR045864">
    <property type="entry name" value="aa-tRNA-synth_II/BPL/LPL"/>
</dbReference>
<evidence type="ECO:0000256" key="18">
    <source>
        <dbReference type="ARBA" id="ARBA00049255"/>
    </source>
</evidence>
<comment type="similarity">
    <text evidence="3">Belongs to the phenylalanyl-tRNA synthetase beta subunit family. Type 1 subfamily.</text>
</comment>
<dbReference type="InterPro" id="IPR002547">
    <property type="entry name" value="tRNA-bd_dom"/>
</dbReference>
<evidence type="ECO:0000256" key="10">
    <source>
        <dbReference type="ARBA" id="ARBA00022723"/>
    </source>
</evidence>
<dbReference type="PROSITE" id="PS51447">
    <property type="entry name" value="FDX_ACB"/>
    <property type="match status" value="1"/>
</dbReference>
<dbReference type="Gene3D" id="3.30.70.380">
    <property type="entry name" value="Ferrodoxin-fold anticodon-binding domain"/>
    <property type="match status" value="1"/>
</dbReference>
<dbReference type="SUPFAM" id="SSF50249">
    <property type="entry name" value="Nucleic acid-binding proteins"/>
    <property type="match status" value="1"/>
</dbReference>
<keyword evidence="10" id="KW-0479">Metal-binding</keyword>
<proteinExistence type="inferred from homology"/>
<evidence type="ECO:0000256" key="13">
    <source>
        <dbReference type="ARBA" id="ARBA00022842"/>
    </source>
</evidence>
<gene>
    <name evidence="22" type="ORF">MNBD_ACTINO02-2962</name>
</gene>
<dbReference type="InterPro" id="IPR036690">
    <property type="entry name" value="Fdx_antiC-bd_sf"/>
</dbReference>
<dbReference type="Gene3D" id="3.30.930.10">
    <property type="entry name" value="Bira Bifunctional Protein, Domain 2"/>
    <property type="match status" value="1"/>
</dbReference>
<evidence type="ECO:0000256" key="1">
    <source>
        <dbReference type="ARBA" id="ARBA00001946"/>
    </source>
</evidence>
<evidence type="ECO:0000256" key="12">
    <source>
        <dbReference type="ARBA" id="ARBA00022840"/>
    </source>
</evidence>
<dbReference type="Pfam" id="PF03484">
    <property type="entry name" value="B5"/>
    <property type="match status" value="1"/>
</dbReference>
<sequence>MKFPLSWLREFVDVPAMETAAIVDAFESLGHEVEEASPLEPEFSGVVIGKVLDIAPHPNADKVRVCQVDIGSEVAEIICGAWNFAAGAYVPVAVPGAVLGGDFVIAKREIRGLTSNGMICSEAELGLGDDSDGIMVLNTDYPQASESLGMDFASVVGLPDVLFDISITPNRPDCMSVVGLARELGARLDLPLKERSPRLEATADATPLTITIEDDRCPRFTVRTVRNITVGASPHWIRRRLSIAGMRPINNVVDASNYVMLELGHPSHAFDRQRLGDSIGVRRARDGETITTLDDLERTLVAEDIVVVDASDQAVSIGGVMGGASTEVHAESVEVVIESAMWYPPMILHSSKRLQLRSEASARFERGMDPNFCMTAADRVAELLVEHDDGVAGSAYDVYPNPVEPLVIEYPLSETNRILGIDLDAATSIDYLGKLGFGVTGEDPLRVVVPTRRPDVKRPVDIVEELARLHGFAAIPGRVVSGTGGGLPPDVVAERKLRRVLTALGLSEAMTFAFIGPGDLDVLRLAPDDPRRDTIAVINPLREEEGVMRTTLLPGLIKAAAGNHARGFLDIAYFEIGKVFLRSDDVLPAQPDHLGFILTGERDADIGEEARGVDVRDGVGILERLGSAMGASLTVAAANEGGFHPGRCGQVSIGGQVVGLVGELRPSVAAEAGLKGRVVMAEIALAPLLATVEPWRLVAPSSYPPVVFDLAFEIGKNVGAGNIVETIKDVTGPELESVSIFDVYSGDGIADGRVSVAVRITMRAADRTMTENEVTPMRKIMVEAVESRHDATLRGSV</sequence>
<evidence type="ECO:0000256" key="5">
    <source>
        <dbReference type="ARBA" id="ARBA00012814"/>
    </source>
</evidence>
<dbReference type="GO" id="GO:0004826">
    <property type="term" value="F:phenylalanine-tRNA ligase activity"/>
    <property type="evidence" value="ECO:0007669"/>
    <property type="project" value="UniProtKB-EC"/>
</dbReference>